<feature type="transmembrane region" description="Helical" evidence="8">
    <location>
        <begin position="105"/>
        <end position="126"/>
    </location>
</feature>
<keyword evidence="4" id="KW-1003">Cell membrane</keyword>
<dbReference type="Proteomes" id="UP001565220">
    <property type="component" value="Unassembled WGS sequence"/>
</dbReference>
<feature type="transmembrane region" description="Helical" evidence="8">
    <location>
        <begin position="296"/>
        <end position="318"/>
    </location>
</feature>
<dbReference type="PANTHER" id="PTHR30472">
    <property type="entry name" value="FERRIC ENTEROBACTIN TRANSPORT SYSTEM PERMEASE PROTEIN"/>
    <property type="match status" value="1"/>
</dbReference>
<comment type="similarity">
    <text evidence="2">Belongs to the binding-protein-dependent transport system permease family. FecCD subfamily.</text>
</comment>
<evidence type="ECO:0000256" key="4">
    <source>
        <dbReference type="ARBA" id="ARBA00022475"/>
    </source>
</evidence>
<feature type="transmembrane region" description="Helical" evidence="8">
    <location>
        <begin position="324"/>
        <end position="342"/>
    </location>
</feature>
<feature type="transmembrane region" description="Helical" evidence="8">
    <location>
        <begin position="76"/>
        <end position="93"/>
    </location>
</feature>
<keyword evidence="3" id="KW-0813">Transport</keyword>
<feature type="transmembrane region" description="Helical" evidence="8">
    <location>
        <begin position="132"/>
        <end position="152"/>
    </location>
</feature>
<dbReference type="Gene3D" id="1.10.3470.10">
    <property type="entry name" value="ABC transporter involved in vitamin B12 uptake, BtuC"/>
    <property type="match status" value="1"/>
</dbReference>
<evidence type="ECO:0000256" key="8">
    <source>
        <dbReference type="SAM" id="Phobius"/>
    </source>
</evidence>
<keyword evidence="7 8" id="KW-0472">Membrane</keyword>
<evidence type="ECO:0000313" key="10">
    <source>
        <dbReference type="Proteomes" id="UP001565220"/>
    </source>
</evidence>
<feature type="transmembrane region" description="Helical" evidence="8">
    <location>
        <begin position="12"/>
        <end position="32"/>
    </location>
</feature>
<gene>
    <name evidence="9" type="ORF">AB8S09_09035</name>
</gene>
<feature type="transmembrane region" description="Helical" evidence="8">
    <location>
        <begin position="164"/>
        <end position="186"/>
    </location>
</feature>
<keyword evidence="10" id="KW-1185">Reference proteome</keyword>
<evidence type="ECO:0000313" key="9">
    <source>
        <dbReference type="EMBL" id="MEY8763782.1"/>
    </source>
</evidence>
<organism evidence="9 10">
    <name type="scientific">Clostridium lapidicellarium</name>
    <dbReference type="NCBI Taxonomy" id="3240931"/>
    <lineage>
        <taxon>Bacteria</taxon>
        <taxon>Bacillati</taxon>
        <taxon>Bacillota</taxon>
        <taxon>Clostridia</taxon>
        <taxon>Eubacteriales</taxon>
        <taxon>Clostridiaceae</taxon>
        <taxon>Clostridium</taxon>
    </lineage>
</organism>
<dbReference type="SUPFAM" id="SSF81345">
    <property type="entry name" value="ABC transporter involved in vitamin B12 uptake, BtuC"/>
    <property type="match status" value="1"/>
</dbReference>
<evidence type="ECO:0000256" key="3">
    <source>
        <dbReference type="ARBA" id="ARBA00022448"/>
    </source>
</evidence>
<feature type="transmembrane region" description="Helical" evidence="8">
    <location>
        <begin position="210"/>
        <end position="229"/>
    </location>
</feature>
<dbReference type="RefSeq" id="WP_369868978.1">
    <property type="nucleotide sequence ID" value="NZ_JBGFFE010000011.1"/>
</dbReference>
<comment type="caution">
    <text evidence="9">The sequence shown here is derived from an EMBL/GenBank/DDBJ whole genome shotgun (WGS) entry which is preliminary data.</text>
</comment>
<evidence type="ECO:0000256" key="6">
    <source>
        <dbReference type="ARBA" id="ARBA00022989"/>
    </source>
</evidence>
<comment type="subcellular location">
    <subcellularLocation>
        <location evidence="1">Cell membrane</location>
        <topology evidence="1">Multi-pass membrane protein</topology>
    </subcellularLocation>
</comment>
<evidence type="ECO:0000256" key="5">
    <source>
        <dbReference type="ARBA" id="ARBA00022692"/>
    </source>
</evidence>
<accession>A0ABV4DXK8</accession>
<dbReference type="InterPro" id="IPR000522">
    <property type="entry name" value="ABC_transptr_permease_BtuC"/>
</dbReference>
<evidence type="ECO:0000256" key="7">
    <source>
        <dbReference type="ARBA" id="ARBA00023136"/>
    </source>
</evidence>
<protein>
    <submittedName>
        <fullName evidence="9">FecCD family ABC transporter permease</fullName>
    </submittedName>
</protein>
<dbReference type="CDD" id="cd06550">
    <property type="entry name" value="TM_ABC_iron-siderophores_like"/>
    <property type="match status" value="1"/>
</dbReference>
<name>A0ABV4DXK8_9CLOT</name>
<dbReference type="PANTHER" id="PTHR30472:SF18">
    <property type="entry name" value="IRON(III) DICITRATE ABC TRANSPORTER,PERMEASE PROTEIN"/>
    <property type="match status" value="1"/>
</dbReference>
<dbReference type="InterPro" id="IPR037294">
    <property type="entry name" value="ABC_BtuC-like"/>
</dbReference>
<evidence type="ECO:0000256" key="1">
    <source>
        <dbReference type="ARBA" id="ARBA00004651"/>
    </source>
</evidence>
<sequence>MKLPIKNKYNYIVFCMFLILILIISIVISTLVGSVNIKSGWIFKIIANNLLKYNLFETVWPASVNSIIWDLRLPRILLAFLVGAGLSVSGIAMQALTKNSLADPYILGISSGASTGAVAVILLGVFGSFSGYAVPFGAFLGAMISIVIVFNIANFKRRSTPTRLVLTGVAISALFSSVTNLMVFTVNDENKVRSALFWMEGSLGGTKWEYIPVTFFVFVLCSLVIYIFSKPLDAIMLGDDIATTIGVDTKSLKIIVIVMTTLLTGAIVSVSGVIGFIGLVIPHISRSIVGSEHKRIIPVSILIGGIFTIWADVCARIVVSPEELPIGIVTSFIGVPFFLWLLRKSDYLSGGNNR</sequence>
<dbReference type="Pfam" id="PF01032">
    <property type="entry name" value="FecCD"/>
    <property type="match status" value="1"/>
</dbReference>
<dbReference type="EMBL" id="JBGFFE010000011">
    <property type="protein sequence ID" value="MEY8763782.1"/>
    <property type="molecule type" value="Genomic_DNA"/>
</dbReference>
<keyword evidence="6 8" id="KW-1133">Transmembrane helix</keyword>
<keyword evidence="5 8" id="KW-0812">Transmembrane</keyword>
<evidence type="ECO:0000256" key="2">
    <source>
        <dbReference type="ARBA" id="ARBA00007935"/>
    </source>
</evidence>
<reference evidence="9 10" key="1">
    <citation type="submission" date="2024-08" db="EMBL/GenBank/DDBJ databases">
        <title>Clostridium lapicellarii sp. nov., and Clostridium renhuaiense sp. nov., two species isolated from the mud in a fermentation cellar used for producing sauce-flavour Chinese liquors.</title>
        <authorList>
            <person name="Yang F."/>
            <person name="Wang H."/>
            <person name="Chen L.Q."/>
            <person name="Zhou N."/>
            <person name="Lu J.J."/>
            <person name="Pu X.X."/>
            <person name="Wan B."/>
            <person name="Wang L."/>
            <person name="Liu S.J."/>
        </authorList>
    </citation>
    <scope>NUCLEOTIDE SEQUENCE [LARGE SCALE GENOMIC DNA]</scope>
    <source>
        <strain evidence="9 10">MT-113</strain>
    </source>
</reference>
<proteinExistence type="inferred from homology"/>